<dbReference type="PANTHER" id="PTHR43569:SF2">
    <property type="entry name" value="AMIDOHYDROLASE-RELATED DOMAIN-CONTAINING PROTEIN"/>
    <property type="match status" value="1"/>
</dbReference>
<dbReference type="PANTHER" id="PTHR43569">
    <property type="entry name" value="AMIDOHYDROLASE"/>
    <property type="match status" value="1"/>
</dbReference>
<dbReference type="KEGG" id="mtar:DF168_00106"/>
<dbReference type="Pfam" id="PF04909">
    <property type="entry name" value="Amidohydro_2"/>
    <property type="match status" value="1"/>
</dbReference>
<accession>A0A2Z4AFV7</accession>
<comment type="similarity">
    <text evidence="1">Belongs to the metallo-dependent hydrolases superfamily.</text>
</comment>
<dbReference type="AlphaFoldDB" id="A0A2Z4AFV7"/>
<dbReference type="InterPro" id="IPR032466">
    <property type="entry name" value="Metal_Hydrolase"/>
</dbReference>
<organism evidence="3 4">
    <name type="scientific">Candidatus Moanibacter tarae</name>
    <dbReference type="NCBI Taxonomy" id="2200854"/>
    <lineage>
        <taxon>Bacteria</taxon>
        <taxon>Pseudomonadati</taxon>
        <taxon>Verrucomicrobiota</taxon>
        <taxon>Opitutia</taxon>
        <taxon>Puniceicoccales</taxon>
        <taxon>Puniceicoccales incertae sedis</taxon>
        <taxon>Candidatus Moanibacter</taxon>
    </lineage>
</organism>
<proteinExistence type="inferred from homology"/>
<dbReference type="Gene3D" id="3.20.20.140">
    <property type="entry name" value="Metal-dependent hydrolases"/>
    <property type="match status" value="1"/>
</dbReference>
<evidence type="ECO:0000313" key="3">
    <source>
        <dbReference type="EMBL" id="AWT58934.1"/>
    </source>
</evidence>
<dbReference type="SUPFAM" id="SSF51556">
    <property type="entry name" value="Metallo-dependent hydrolases"/>
    <property type="match status" value="1"/>
</dbReference>
<reference evidence="3 4" key="1">
    <citation type="submission" date="2018-06" db="EMBL/GenBank/DDBJ databases">
        <title>Draft Genome Sequence of a Novel Marine Bacterium Related to the Verrucomicrobia.</title>
        <authorList>
            <person name="Vosseberg J."/>
            <person name="Martijn J."/>
            <person name="Ettema T.J.G."/>
        </authorList>
    </citation>
    <scope>NUCLEOTIDE SEQUENCE [LARGE SCALE GENOMIC DNA]</scope>
    <source>
        <strain evidence="3">TARA_B100001123</strain>
    </source>
</reference>
<dbReference type="GO" id="GO:0016787">
    <property type="term" value="F:hydrolase activity"/>
    <property type="evidence" value="ECO:0007669"/>
    <property type="project" value="InterPro"/>
</dbReference>
<name>A0A2Z4AFV7_9BACT</name>
<dbReference type="Proteomes" id="UP000247465">
    <property type="component" value="Chromosome"/>
</dbReference>
<dbReference type="InterPro" id="IPR006680">
    <property type="entry name" value="Amidohydro-rel"/>
</dbReference>
<feature type="domain" description="Amidohydrolase-related" evidence="2">
    <location>
        <begin position="5"/>
        <end position="297"/>
    </location>
</feature>
<gene>
    <name evidence="3" type="ORF">DF168_00106</name>
</gene>
<dbReference type="InterPro" id="IPR052350">
    <property type="entry name" value="Metallo-dep_Lactonases"/>
</dbReference>
<evidence type="ECO:0000259" key="2">
    <source>
        <dbReference type="Pfam" id="PF04909"/>
    </source>
</evidence>
<evidence type="ECO:0000256" key="1">
    <source>
        <dbReference type="ARBA" id="ARBA00038310"/>
    </source>
</evidence>
<dbReference type="EMBL" id="CP029803">
    <property type="protein sequence ID" value="AWT58934.1"/>
    <property type="molecule type" value="Genomic_DNA"/>
</dbReference>
<sequence>MLPLVDTHQHMWDLEQFSLSWLKDPSLKQLKKNFSMSDYLKASSESEISATVYMEVDVDPTQREEEADFIIEICRQEDNPMAGAVLGGNPDDDGFAAYATRFKENPYVKGFRQVLQTPKTPRGHCLGPKFVRGVRALGEIDKSFDLCMRPSELSDGVQLVDRCPDTLIIVDHCGNADPMVVNGSVSPDPNDPYFHNASQWRRDIAALAKRKNTVCKISGVVARAPSGWHPEILAPTVEHCLDSFGPDRVVFGGDWPVCTFGAPLADWISGLRQIVSSKPQEEQRRLFHKNAQRLYKLT</sequence>
<protein>
    <recommendedName>
        <fullName evidence="2">Amidohydrolase-related domain-containing protein</fullName>
    </recommendedName>
</protein>
<evidence type="ECO:0000313" key="4">
    <source>
        <dbReference type="Proteomes" id="UP000247465"/>
    </source>
</evidence>